<evidence type="ECO:0000256" key="2">
    <source>
        <dbReference type="ARBA" id="ARBA00022723"/>
    </source>
</evidence>
<dbReference type="SUPFAM" id="SSF54292">
    <property type="entry name" value="2Fe-2S ferredoxin-like"/>
    <property type="match status" value="1"/>
</dbReference>
<dbReference type="InterPro" id="IPR051452">
    <property type="entry name" value="Diverse_Oxidoreductases"/>
</dbReference>
<evidence type="ECO:0000256" key="4">
    <source>
        <dbReference type="ARBA" id="ARBA00023014"/>
    </source>
</evidence>
<dbReference type="Gene3D" id="3.10.20.30">
    <property type="match status" value="1"/>
</dbReference>
<dbReference type="GO" id="GO:0051537">
    <property type="term" value="F:2 iron, 2 sulfur cluster binding"/>
    <property type="evidence" value="ECO:0007669"/>
    <property type="project" value="UniProtKB-KW"/>
</dbReference>
<dbReference type="InterPro" id="IPR002888">
    <property type="entry name" value="2Fe-2S-bd"/>
</dbReference>
<dbReference type="Gene3D" id="1.10.150.120">
    <property type="entry name" value="[2Fe-2S]-binding domain"/>
    <property type="match status" value="1"/>
</dbReference>
<dbReference type="InterPro" id="IPR012675">
    <property type="entry name" value="Beta-grasp_dom_sf"/>
</dbReference>
<dbReference type="AlphaFoldDB" id="A0A2A5WZ68"/>
<evidence type="ECO:0000313" key="6">
    <source>
        <dbReference type="EMBL" id="PDH41474.1"/>
    </source>
</evidence>
<keyword evidence="2" id="KW-0479">Metal-binding</keyword>
<keyword evidence="3" id="KW-0408">Iron</keyword>
<protein>
    <submittedName>
        <fullName evidence="6">(2Fe-2S)-binding protein</fullName>
    </submittedName>
</protein>
<dbReference type="GO" id="GO:0046872">
    <property type="term" value="F:metal ion binding"/>
    <property type="evidence" value="ECO:0007669"/>
    <property type="project" value="UniProtKB-KW"/>
</dbReference>
<keyword evidence="1" id="KW-0001">2Fe-2S</keyword>
<dbReference type="GO" id="GO:0016491">
    <property type="term" value="F:oxidoreductase activity"/>
    <property type="evidence" value="ECO:0007669"/>
    <property type="project" value="InterPro"/>
</dbReference>
<evidence type="ECO:0000259" key="5">
    <source>
        <dbReference type="PROSITE" id="PS51085"/>
    </source>
</evidence>
<name>A0A2A5WZ68_9GAMM</name>
<dbReference type="PROSITE" id="PS51085">
    <property type="entry name" value="2FE2S_FER_2"/>
    <property type="match status" value="1"/>
</dbReference>
<dbReference type="InterPro" id="IPR001041">
    <property type="entry name" value="2Fe-2S_ferredoxin-type"/>
</dbReference>
<dbReference type="InterPro" id="IPR036884">
    <property type="entry name" value="2Fe-2S-bd_dom_sf"/>
</dbReference>
<dbReference type="PANTHER" id="PTHR44379">
    <property type="entry name" value="OXIDOREDUCTASE WITH IRON-SULFUR SUBUNIT"/>
    <property type="match status" value="1"/>
</dbReference>
<evidence type="ECO:0000313" key="7">
    <source>
        <dbReference type="Proteomes" id="UP000219327"/>
    </source>
</evidence>
<dbReference type="Proteomes" id="UP000219327">
    <property type="component" value="Unassembled WGS sequence"/>
</dbReference>
<dbReference type="Pfam" id="PF00111">
    <property type="entry name" value="Fer2"/>
    <property type="match status" value="1"/>
</dbReference>
<organism evidence="6 7">
    <name type="scientific">OM182 bacterium MED-G24</name>
    <dbReference type="NCBI Taxonomy" id="1986255"/>
    <lineage>
        <taxon>Bacteria</taxon>
        <taxon>Pseudomonadati</taxon>
        <taxon>Pseudomonadota</taxon>
        <taxon>Gammaproteobacteria</taxon>
        <taxon>OMG group</taxon>
        <taxon>OM182 clade</taxon>
    </lineage>
</organism>
<sequence>MTQLELIINQTSVTLDVDPATSLLDVLRNEVGLASPRFGCGKEQCGACCVKIDNKLVYACTHSMAEAAGQSITTVEGLGTPENPHPLQQAVMDLNAGQCGFCLSGILVTASKLLDENPAPSRSDVMTALDDHLCRCGAHNRIIDAILRAADKR</sequence>
<gene>
    <name evidence="6" type="ORF">CNE99_01665</name>
</gene>
<dbReference type="Pfam" id="PF01799">
    <property type="entry name" value="Fer2_2"/>
    <property type="match status" value="1"/>
</dbReference>
<dbReference type="InterPro" id="IPR036010">
    <property type="entry name" value="2Fe-2S_ferredoxin-like_sf"/>
</dbReference>
<feature type="domain" description="2Fe-2S ferredoxin-type" evidence="5">
    <location>
        <begin position="2"/>
        <end position="78"/>
    </location>
</feature>
<evidence type="ECO:0000256" key="3">
    <source>
        <dbReference type="ARBA" id="ARBA00023004"/>
    </source>
</evidence>
<accession>A0A2A5WZ68</accession>
<dbReference type="EMBL" id="NTKD01000004">
    <property type="protein sequence ID" value="PDH41474.1"/>
    <property type="molecule type" value="Genomic_DNA"/>
</dbReference>
<dbReference type="CDD" id="cd00207">
    <property type="entry name" value="fer2"/>
    <property type="match status" value="1"/>
</dbReference>
<proteinExistence type="predicted"/>
<comment type="caution">
    <text evidence="6">The sequence shown here is derived from an EMBL/GenBank/DDBJ whole genome shotgun (WGS) entry which is preliminary data.</text>
</comment>
<evidence type="ECO:0000256" key="1">
    <source>
        <dbReference type="ARBA" id="ARBA00022714"/>
    </source>
</evidence>
<dbReference type="PANTHER" id="PTHR44379:SF6">
    <property type="entry name" value="BLR6046 PROTEIN"/>
    <property type="match status" value="1"/>
</dbReference>
<keyword evidence="4" id="KW-0411">Iron-sulfur</keyword>
<reference evidence="6 7" key="1">
    <citation type="submission" date="2017-08" db="EMBL/GenBank/DDBJ databases">
        <title>Fine stratification of microbial communities through a metagenomic profile of the photic zone.</title>
        <authorList>
            <person name="Haro-Moreno J.M."/>
            <person name="Lopez-Perez M."/>
            <person name="De La Torre J."/>
            <person name="Picazo A."/>
            <person name="Camacho A."/>
            <person name="Rodriguez-Valera F."/>
        </authorList>
    </citation>
    <scope>NUCLEOTIDE SEQUENCE [LARGE SCALE GENOMIC DNA]</scope>
    <source>
        <strain evidence="6">MED-G24</strain>
    </source>
</reference>
<dbReference type="SUPFAM" id="SSF47741">
    <property type="entry name" value="CO dehydrogenase ISP C-domain like"/>
    <property type="match status" value="1"/>
</dbReference>